<evidence type="ECO:0000256" key="2">
    <source>
        <dbReference type="ARBA" id="ARBA00022617"/>
    </source>
</evidence>
<dbReference type="PANTHER" id="PTHR46458:SF1">
    <property type="entry name" value="GEO09476P1"/>
    <property type="match status" value="1"/>
</dbReference>
<gene>
    <name evidence="8" type="ORF">GOCE00092_LOCUS15588</name>
</gene>
<dbReference type="InterPro" id="IPR012292">
    <property type="entry name" value="Globin/Proto"/>
</dbReference>
<evidence type="ECO:0000256" key="1">
    <source>
        <dbReference type="ARBA" id="ARBA00022448"/>
    </source>
</evidence>
<keyword evidence="5" id="KW-0408">Iron</keyword>
<dbReference type="GO" id="GO:0046872">
    <property type="term" value="F:metal ion binding"/>
    <property type="evidence" value="ECO:0007669"/>
    <property type="project" value="UniProtKB-KW"/>
</dbReference>
<keyword evidence="4" id="KW-0479">Metal-binding</keyword>
<sequence length="156" mass="17634">MAAKVIESWKIVKEIDNYEEVAGELLFRRIFEIAPQVHGMFRFTRDFEPGSEELYQSERFLQHSTGVIKTVDTAVSMLGPDLDPLIDILHDLGKKHAQYGALPAHYAVVGRALIDTLSGAIGEEKFTNEVKVAWARIYDILSSTMIEGAEEAYWME</sequence>
<dbReference type="GO" id="GO:0005344">
    <property type="term" value="F:oxygen carrier activity"/>
    <property type="evidence" value="ECO:0007669"/>
    <property type="project" value="UniProtKB-KW"/>
</dbReference>
<evidence type="ECO:0000256" key="3">
    <source>
        <dbReference type="ARBA" id="ARBA00022621"/>
    </source>
</evidence>
<dbReference type="PRINTS" id="PR00188">
    <property type="entry name" value="PLANTGLOBIN"/>
</dbReference>
<protein>
    <recommendedName>
        <fullName evidence="7">Globin domain-containing protein</fullName>
    </recommendedName>
</protein>
<evidence type="ECO:0000256" key="5">
    <source>
        <dbReference type="ARBA" id="ARBA00023004"/>
    </source>
</evidence>
<evidence type="ECO:0000259" key="7">
    <source>
        <dbReference type="PROSITE" id="PS01033"/>
    </source>
</evidence>
<keyword evidence="2 6" id="KW-0349">Heme</keyword>
<dbReference type="GO" id="GO:0020037">
    <property type="term" value="F:heme binding"/>
    <property type="evidence" value="ECO:0007669"/>
    <property type="project" value="InterPro"/>
</dbReference>
<keyword evidence="1 6" id="KW-0813">Transport</keyword>
<dbReference type="PANTHER" id="PTHR46458">
    <property type="entry name" value="BLR2807 PROTEIN"/>
    <property type="match status" value="1"/>
</dbReference>
<evidence type="ECO:0000256" key="4">
    <source>
        <dbReference type="ARBA" id="ARBA00022723"/>
    </source>
</evidence>
<reference evidence="8" key="1">
    <citation type="submission" date="2021-01" db="EMBL/GenBank/DDBJ databases">
        <authorList>
            <person name="Corre E."/>
            <person name="Pelletier E."/>
            <person name="Niang G."/>
            <person name="Scheremetjew M."/>
            <person name="Finn R."/>
            <person name="Kale V."/>
            <person name="Holt S."/>
            <person name="Cochrane G."/>
            <person name="Meng A."/>
            <person name="Brown T."/>
            <person name="Cohen L."/>
        </authorList>
    </citation>
    <scope>NUCLEOTIDE SEQUENCE</scope>
    <source>
        <strain evidence="8">CCMP 410</strain>
    </source>
</reference>
<dbReference type="Gene3D" id="1.10.490.10">
    <property type="entry name" value="Globins"/>
    <property type="match status" value="1"/>
</dbReference>
<organism evidence="8">
    <name type="scientific">Grammatophora oceanica</name>
    <dbReference type="NCBI Taxonomy" id="210454"/>
    <lineage>
        <taxon>Eukaryota</taxon>
        <taxon>Sar</taxon>
        <taxon>Stramenopiles</taxon>
        <taxon>Ochrophyta</taxon>
        <taxon>Bacillariophyta</taxon>
        <taxon>Fragilariophyceae</taxon>
        <taxon>Fragilariophycidae</taxon>
        <taxon>Rhabdonematales</taxon>
        <taxon>Grammatophoraceae</taxon>
        <taxon>Grammatophora</taxon>
    </lineage>
</organism>
<evidence type="ECO:0000256" key="6">
    <source>
        <dbReference type="RuleBase" id="RU000356"/>
    </source>
</evidence>
<evidence type="ECO:0000313" key="8">
    <source>
        <dbReference type="EMBL" id="CAD9288221.1"/>
    </source>
</evidence>
<feature type="domain" description="Globin" evidence="7">
    <location>
        <begin position="1"/>
        <end position="150"/>
    </location>
</feature>
<dbReference type="AlphaFoldDB" id="A0A7S1V6Z6"/>
<dbReference type="SUPFAM" id="SSF46458">
    <property type="entry name" value="Globin-like"/>
    <property type="match status" value="1"/>
</dbReference>
<keyword evidence="3 6" id="KW-0561">Oxygen transport</keyword>
<accession>A0A7S1V6Z6</accession>
<dbReference type="InterPro" id="IPR000971">
    <property type="entry name" value="Globin"/>
</dbReference>
<dbReference type="PROSITE" id="PS01033">
    <property type="entry name" value="GLOBIN"/>
    <property type="match status" value="1"/>
</dbReference>
<comment type="similarity">
    <text evidence="6">Belongs to the globin family.</text>
</comment>
<dbReference type="Pfam" id="PF00042">
    <property type="entry name" value="Globin"/>
    <property type="match status" value="1"/>
</dbReference>
<dbReference type="InterPro" id="IPR050532">
    <property type="entry name" value="Globin-like_OT"/>
</dbReference>
<dbReference type="EMBL" id="HBGK01029893">
    <property type="protein sequence ID" value="CAD9288221.1"/>
    <property type="molecule type" value="Transcribed_RNA"/>
</dbReference>
<proteinExistence type="inferred from homology"/>
<name>A0A7S1V6Z6_9STRA</name>
<dbReference type="GO" id="GO:0019825">
    <property type="term" value="F:oxygen binding"/>
    <property type="evidence" value="ECO:0007669"/>
    <property type="project" value="InterPro"/>
</dbReference>
<dbReference type="InterPro" id="IPR009050">
    <property type="entry name" value="Globin-like_sf"/>
</dbReference>